<sequence length="104" mass="10964">MFLGITPSYFHSIDADPAAAAPLDLTLVCHRNHDSGVDQSSAALVHPEQAEGEPVEVSVVGGTGFIPSRFGNGISPVESALEDFFRNPASETLGAGWVSGLWRK</sequence>
<evidence type="ECO:0000313" key="2">
    <source>
        <dbReference type="Proteomes" id="UP000295411"/>
    </source>
</evidence>
<protein>
    <submittedName>
        <fullName evidence="1">Uncharacterized protein</fullName>
    </submittedName>
</protein>
<dbReference type="RefSeq" id="WP_133402741.1">
    <property type="nucleotide sequence ID" value="NZ_SMTK01000002.1"/>
</dbReference>
<proteinExistence type="predicted"/>
<dbReference type="OrthoDB" id="4945850at2"/>
<comment type="caution">
    <text evidence="1">The sequence shown here is derived from an EMBL/GenBank/DDBJ whole genome shotgun (WGS) entry which is preliminary data.</text>
</comment>
<keyword evidence="2" id="KW-1185">Reference proteome</keyword>
<accession>A0A4R5TYS2</accession>
<dbReference type="EMBL" id="SMTK01000002">
    <property type="protein sequence ID" value="TDK26378.1"/>
    <property type="molecule type" value="Genomic_DNA"/>
</dbReference>
<evidence type="ECO:0000313" key="1">
    <source>
        <dbReference type="EMBL" id="TDK26378.1"/>
    </source>
</evidence>
<dbReference type="Proteomes" id="UP000295411">
    <property type="component" value="Unassembled WGS sequence"/>
</dbReference>
<organism evidence="1 2">
    <name type="scientific">Arthrobacter crusticola</name>
    <dbReference type="NCBI Taxonomy" id="2547960"/>
    <lineage>
        <taxon>Bacteria</taxon>
        <taxon>Bacillati</taxon>
        <taxon>Actinomycetota</taxon>
        <taxon>Actinomycetes</taxon>
        <taxon>Micrococcales</taxon>
        <taxon>Micrococcaceae</taxon>
        <taxon>Arthrobacter</taxon>
    </lineage>
</organism>
<reference evidence="1 2" key="1">
    <citation type="submission" date="2019-03" db="EMBL/GenBank/DDBJ databases">
        <title>Arthrobacter sp. nov., an bacterium isolated from biocrust in Mu Us Desert.</title>
        <authorList>
            <person name="Lixiong L."/>
        </authorList>
    </citation>
    <scope>NUCLEOTIDE SEQUENCE [LARGE SCALE GENOMIC DNA]</scope>
    <source>
        <strain evidence="1 2">SLN-3</strain>
    </source>
</reference>
<name>A0A4R5TYS2_9MICC</name>
<dbReference type="AlphaFoldDB" id="A0A4R5TYS2"/>
<gene>
    <name evidence="1" type="ORF">E2F48_04030</name>
</gene>